<gene>
    <name evidence="2" type="ORF">BJ979_000580</name>
</gene>
<dbReference type="Proteomes" id="UP000553888">
    <property type="component" value="Unassembled WGS sequence"/>
</dbReference>
<dbReference type="Gene3D" id="3.40.50.300">
    <property type="entry name" value="P-loop containing nucleotide triphosphate hydrolases"/>
    <property type="match status" value="1"/>
</dbReference>
<sequence length="374" mass="40343">MQPSPYTPGEIARSLPGRTAELGEFNADVERLLTRRLLPRIRVDHGARGYGKTSLLREYERLAHQNRLLTVFVTAGESPIIPQISAQLRAHAPKGPAIAKQLEILELQVGFSPIGHVRAEVRPQTVPAAASRALEAVVSAVADGTPHRGLVILVDEVQSADPDGLRALAYAWQDLQREAPDLPAGVFTAGLPNSPDVISAAVTFAERFRFRPIGALPEPAEELAIAEPARELGVIWDRAALERATAIAGGYPYFVQLIADHSWAAAGSPDPGATIDSDAVERAEVLMQNDLDALYRARWAQATDGEQQLMRAIASFGEKPAARTELAKQLGKDSAALSVPRQRLIDKGMIAPEGRGRLVFTLPGFAAYIEDLDS</sequence>
<protein>
    <recommendedName>
        <fullName evidence="1">Orc1-like AAA ATPase domain-containing protein</fullName>
    </recommendedName>
</protein>
<proteinExistence type="predicted"/>
<evidence type="ECO:0000259" key="1">
    <source>
        <dbReference type="Pfam" id="PF13191"/>
    </source>
</evidence>
<accession>A0A852Y9I7</accession>
<evidence type="ECO:0000313" key="3">
    <source>
        <dbReference type="Proteomes" id="UP000553888"/>
    </source>
</evidence>
<evidence type="ECO:0000313" key="2">
    <source>
        <dbReference type="EMBL" id="NYG97954.1"/>
    </source>
</evidence>
<dbReference type="AlphaFoldDB" id="A0A852Y9I7"/>
<name>A0A852Y9I7_9MICO</name>
<organism evidence="2 3">
    <name type="scientific">Schumannella luteola</name>
    <dbReference type="NCBI Taxonomy" id="472059"/>
    <lineage>
        <taxon>Bacteria</taxon>
        <taxon>Bacillati</taxon>
        <taxon>Actinomycetota</taxon>
        <taxon>Actinomycetes</taxon>
        <taxon>Micrococcales</taxon>
        <taxon>Microbacteriaceae</taxon>
        <taxon>Schumannella</taxon>
    </lineage>
</organism>
<comment type="caution">
    <text evidence="2">The sequence shown here is derived from an EMBL/GenBank/DDBJ whole genome shotgun (WGS) entry which is preliminary data.</text>
</comment>
<dbReference type="SUPFAM" id="SSF52540">
    <property type="entry name" value="P-loop containing nucleoside triphosphate hydrolases"/>
    <property type="match status" value="1"/>
</dbReference>
<reference evidence="2 3" key="1">
    <citation type="submission" date="2020-07" db="EMBL/GenBank/DDBJ databases">
        <title>Sequencing the genomes of 1000 actinobacteria strains.</title>
        <authorList>
            <person name="Klenk H.-P."/>
        </authorList>
    </citation>
    <scope>NUCLEOTIDE SEQUENCE [LARGE SCALE GENOMIC DNA]</scope>
    <source>
        <strain evidence="2 3">DSM 23141</strain>
    </source>
</reference>
<keyword evidence="3" id="KW-1185">Reference proteome</keyword>
<dbReference type="InterPro" id="IPR027417">
    <property type="entry name" value="P-loop_NTPase"/>
</dbReference>
<dbReference type="Pfam" id="PF13191">
    <property type="entry name" value="AAA_16"/>
    <property type="match status" value="1"/>
</dbReference>
<dbReference type="RefSeq" id="WP_179565008.1">
    <property type="nucleotide sequence ID" value="NZ_JACBZY010000001.1"/>
</dbReference>
<feature type="domain" description="Orc1-like AAA ATPase" evidence="1">
    <location>
        <begin position="15"/>
        <end position="177"/>
    </location>
</feature>
<dbReference type="InterPro" id="IPR041664">
    <property type="entry name" value="AAA_16"/>
</dbReference>
<dbReference type="EMBL" id="JACBZY010000001">
    <property type="protein sequence ID" value="NYG97954.1"/>
    <property type="molecule type" value="Genomic_DNA"/>
</dbReference>